<sequence length="246" mass="26991">MSTNNNDKTMGDVDALTSTMSTIEIDAPGPGALVDNLAEQLRSSTILDPSTSIDDATRILETADPSTWEFGDGPRSPEQIRAEIALEVVITAMEYEHEGQQAPPQQADPVHPQHQDNSSWPLLELAQALAAQYGHYLDFEGEDLAGASLPSDLGELEVLGLLMSDVLWKRWQESDGTTMLVFSPRAHPCYPCWLREHAVNEVLWDAYDAILASQDAHDAMLTSRYPGWPSGDGMSGHVLRDARFGM</sequence>
<proteinExistence type="predicted"/>
<reference evidence="2" key="1">
    <citation type="journal article" date="2020" name="Stud. Mycol.">
        <title>101 Dothideomycetes genomes: a test case for predicting lifestyles and emergence of pathogens.</title>
        <authorList>
            <person name="Haridas S."/>
            <person name="Albert R."/>
            <person name="Binder M."/>
            <person name="Bloem J."/>
            <person name="Labutti K."/>
            <person name="Salamov A."/>
            <person name="Andreopoulos B."/>
            <person name="Baker S."/>
            <person name="Barry K."/>
            <person name="Bills G."/>
            <person name="Bluhm B."/>
            <person name="Cannon C."/>
            <person name="Castanera R."/>
            <person name="Culley D."/>
            <person name="Daum C."/>
            <person name="Ezra D."/>
            <person name="Gonzalez J."/>
            <person name="Henrissat B."/>
            <person name="Kuo A."/>
            <person name="Liang C."/>
            <person name="Lipzen A."/>
            <person name="Lutzoni F."/>
            <person name="Magnuson J."/>
            <person name="Mondo S."/>
            <person name="Nolan M."/>
            <person name="Ohm R."/>
            <person name="Pangilinan J."/>
            <person name="Park H.-J."/>
            <person name="Ramirez L."/>
            <person name="Alfaro M."/>
            <person name="Sun H."/>
            <person name="Tritt A."/>
            <person name="Yoshinaga Y."/>
            <person name="Zwiers L.-H."/>
            <person name="Turgeon B."/>
            <person name="Goodwin S."/>
            <person name="Spatafora J."/>
            <person name="Crous P."/>
            <person name="Grigoriev I."/>
        </authorList>
    </citation>
    <scope>NUCLEOTIDE SEQUENCE</scope>
    <source>
        <strain evidence="2">CBS 109.77</strain>
    </source>
</reference>
<feature type="region of interest" description="Disordered" evidence="1">
    <location>
        <begin position="98"/>
        <end position="117"/>
    </location>
</feature>
<protein>
    <submittedName>
        <fullName evidence="2">Uncharacterized protein</fullName>
    </submittedName>
</protein>
<organism evidence="2 3">
    <name type="scientific">Melanomma pulvis-pyrius CBS 109.77</name>
    <dbReference type="NCBI Taxonomy" id="1314802"/>
    <lineage>
        <taxon>Eukaryota</taxon>
        <taxon>Fungi</taxon>
        <taxon>Dikarya</taxon>
        <taxon>Ascomycota</taxon>
        <taxon>Pezizomycotina</taxon>
        <taxon>Dothideomycetes</taxon>
        <taxon>Pleosporomycetidae</taxon>
        <taxon>Pleosporales</taxon>
        <taxon>Melanommataceae</taxon>
        <taxon>Melanomma</taxon>
    </lineage>
</organism>
<dbReference type="EMBL" id="MU001900">
    <property type="protein sequence ID" value="KAF2794182.1"/>
    <property type="molecule type" value="Genomic_DNA"/>
</dbReference>
<dbReference type="Proteomes" id="UP000799757">
    <property type="component" value="Unassembled WGS sequence"/>
</dbReference>
<dbReference type="AlphaFoldDB" id="A0A6A6XCL3"/>
<evidence type="ECO:0000256" key="1">
    <source>
        <dbReference type="SAM" id="MobiDB-lite"/>
    </source>
</evidence>
<dbReference type="OrthoDB" id="3788765at2759"/>
<keyword evidence="3" id="KW-1185">Reference proteome</keyword>
<gene>
    <name evidence="2" type="ORF">K505DRAFT_384433</name>
</gene>
<name>A0A6A6XCL3_9PLEO</name>
<evidence type="ECO:0000313" key="2">
    <source>
        <dbReference type="EMBL" id="KAF2794182.1"/>
    </source>
</evidence>
<evidence type="ECO:0000313" key="3">
    <source>
        <dbReference type="Proteomes" id="UP000799757"/>
    </source>
</evidence>
<accession>A0A6A6XCL3</accession>